<dbReference type="Pfam" id="PF01071">
    <property type="entry name" value="GARS_A"/>
    <property type="match status" value="1"/>
</dbReference>
<evidence type="ECO:0000313" key="8">
    <source>
        <dbReference type="Proteomes" id="UP001198612"/>
    </source>
</evidence>
<evidence type="ECO:0000256" key="1">
    <source>
        <dbReference type="ARBA" id="ARBA00001936"/>
    </source>
</evidence>
<dbReference type="SMART" id="SM01209">
    <property type="entry name" value="GARS_A"/>
    <property type="match status" value="1"/>
</dbReference>
<keyword evidence="2" id="KW-0436">Ligase</keyword>
<dbReference type="SUPFAM" id="SSF56059">
    <property type="entry name" value="Glutathione synthetase ATP-binding domain-like"/>
    <property type="match status" value="1"/>
</dbReference>
<dbReference type="RefSeq" id="WP_227588273.1">
    <property type="nucleotide sequence ID" value="NZ_JAJEQQ010000001.1"/>
</dbReference>
<dbReference type="Gene3D" id="3.30.470.20">
    <property type="entry name" value="ATP-grasp fold, B domain"/>
    <property type="match status" value="1"/>
</dbReference>
<dbReference type="GO" id="GO:0016874">
    <property type="term" value="F:ligase activity"/>
    <property type="evidence" value="ECO:0007669"/>
    <property type="project" value="UniProtKB-KW"/>
</dbReference>
<dbReference type="PANTHER" id="PTHR43585">
    <property type="entry name" value="FUMIPYRROLE BIOSYNTHESIS PROTEIN C"/>
    <property type="match status" value="1"/>
</dbReference>
<comment type="cofactor">
    <cofactor evidence="1">
        <name>Mn(2+)</name>
        <dbReference type="ChEBI" id="CHEBI:29035"/>
    </cofactor>
</comment>
<evidence type="ECO:0000313" key="7">
    <source>
        <dbReference type="EMBL" id="MCC2226223.1"/>
    </source>
</evidence>
<dbReference type="InterPro" id="IPR013815">
    <property type="entry name" value="ATP_grasp_subdomain_1"/>
</dbReference>
<organism evidence="7 8">
    <name type="scientific">Blautia fusiformis</name>
    <dbReference type="NCBI Taxonomy" id="2881264"/>
    <lineage>
        <taxon>Bacteria</taxon>
        <taxon>Bacillati</taxon>
        <taxon>Bacillota</taxon>
        <taxon>Clostridia</taxon>
        <taxon>Lachnospirales</taxon>
        <taxon>Lachnospiraceae</taxon>
        <taxon>Blautia</taxon>
    </lineage>
</organism>
<evidence type="ECO:0000256" key="3">
    <source>
        <dbReference type="ARBA" id="ARBA00022741"/>
    </source>
</evidence>
<reference evidence="7 8" key="1">
    <citation type="submission" date="2021-10" db="EMBL/GenBank/DDBJ databases">
        <title>Anaerobic single-cell dispensing facilitates the cultivation of human gut bacteria.</title>
        <authorList>
            <person name="Afrizal A."/>
        </authorList>
    </citation>
    <scope>NUCLEOTIDE SEQUENCE [LARGE SCALE GENOMIC DNA]</scope>
    <source>
        <strain evidence="7 8">CLA-AA-H217</strain>
    </source>
</reference>
<protein>
    <submittedName>
        <fullName evidence="7">ATP-grasp domain-containing protein</fullName>
    </submittedName>
</protein>
<dbReference type="PANTHER" id="PTHR43585:SF2">
    <property type="entry name" value="ATP-GRASP ENZYME FSQD"/>
    <property type="match status" value="1"/>
</dbReference>
<proteinExistence type="predicted"/>
<dbReference type="EMBL" id="JAJEQQ010000001">
    <property type="protein sequence ID" value="MCC2226223.1"/>
    <property type="molecule type" value="Genomic_DNA"/>
</dbReference>
<sequence>MGVEGKRLLVLGAGRGQIGLYKAAKEMGITTIAGTMPDNNPPGIPLADEVCFMNIANPDEVAKKAANLKLDGVATCCLDTGISALGKTCDSLGLTGLPEKAAIMCNDKSKMKKAFMEYGVSTAQYFEISNEEELENALNKIKLPVIIKATDLQGSNGIYIAKTEKDAYDGFHAAMGLTKRSYCIVEEFIEGWEFGAQAFVYNNEVLFVMPHGDETYMSHTAVPVGHYVPLDCDEDVYKQTEIAVKSAIKALGLNNCAVNVDLILRDNKVYVIELTGRVGANCLPELVEINFGIEYYKMIAAMAVGENPLEYWRKKNSKTTAGLARMILSTEESGTLEDIKYTGEMDEDILEITFFKKPRDQIRKFVFSADCIGQIIVKDSTLDECRAKINKIMSNIEIKLK</sequence>
<keyword evidence="4 5" id="KW-0067">ATP-binding</keyword>
<dbReference type="Gene3D" id="3.30.1490.20">
    <property type="entry name" value="ATP-grasp fold, A domain"/>
    <property type="match status" value="1"/>
</dbReference>
<dbReference type="GO" id="GO:0046872">
    <property type="term" value="F:metal ion binding"/>
    <property type="evidence" value="ECO:0007669"/>
    <property type="project" value="InterPro"/>
</dbReference>
<comment type="caution">
    <text evidence="7">The sequence shown here is derived from an EMBL/GenBank/DDBJ whole genome shotgun (WGS) entry which is preliminary data.</text>
</comment>
<dbReference type="Gene3D" id="3.40.50.20">
    <property type="match status" value="1"/>
</dbReference>
<dbReference type="InterPro" id="IPR020561">
    <property type="entry name" value="PRibGlycinamid_synth_ATP-grasp"/>
</dbReference>
<keyword evidence="8" id="KW-1185">Reference proteome</keyword>
<accession>A0AAW4W4S1</accession>
<evidence type="ECO:0000256" key="5">
    <source>
        <dbReference type="PROSITE-ProRule" id="PRU00409"/>
    </source>
</evidence>
<feature type="domain" description="ATP-grasp" evidence="6">
    <location>
        <begin position="112"/>
        <end position="304"/>
    </location>
</feature>
<gene>
    <name evidence="7" type="ORF">LKD40_00100</name>
</gene>
<keyword evidence="3 5" id="KW-0547">Nucleotide-binding</keyword>
<name>A0AAW4W4S1_9FIRM</name>
<dbReference type="Proteomes" id="UP001198612">
    <property type="component" value="Unassembled WGS sequence"/>
</dbReference>
<dbReference type="PROSITE" id="PS50975">
    <property type="entry name" value="ATP_GRASP"/>
    <property type="match status" value="1"/>
</dbReference>
<evidence type="ECO:0000259" key="6">
    <source>
        <dbReference type="PROSITE" id="PS50975"/>
    </source>
</evidence>
<dbReference type="InterPro" id="IPR052032">
    <property type="entry name" value="ATP-dep_AA_Ligase"/>
</dbReference>
<evidence type="ECO:0000256" key="2">
    <source>
        <dbReference type="ARBA" id="ARBA00022598"/>
    </source>
</evidence>
<dbReference type="GO" id="GO:0005524">
    <property type="term" value="F:ATP binding"/>
    <property type="evidence" value="ECO:0007669"/>
    <property type="project" value="UniProtKB-UniRule"/>
</dbReference>
<dbReference type="AlphaFoldDB" id="A0AAW4W4S1"/>
<dbReference type="InterPro" id="IPR011761">
    <property type="entry name" value="ATP-grasp"/>
</dbReference>
<evidence type="ECO:0000256" key="4">
    <source>
        <dbReference type="ARBA" id="ARBA00022840"/>
    </source>
</evidence>